<dbReference type="PANTHER" id="PTHR39158">
    <property type="entry name" value="OS08G0560600 PROTEIN"/>
    <property type="match status" value="1"/>
</dbReference>
<evidence type="ECO:0000256" key="1">
    <source>
        <dbReference type="SAM" id="MobiDB-lite"/>
    </source>
</evidence>
<feature type="region of interest" description="Disordered" evidence="1">
    <location>
        <begin position="21"/>
        <end position="42"/>
    </location>
</feature>
<dbReference type="PANTHER" id="PTHR39158:SF1">
    <property type="entry name" value="DNAJ HOMOLOG SUBFAMILY C MEMBER 28"/>
    <property type="match status" value="1"/>
</dbReference>
<gene>
    <name evidence="3" type="ORF">SAMN04488050_101349</name>
</gene>
<protein>
    <recommendedName>
        <fullName evidence="2">DnaJ homologue subfamily C member 28 conserved domain-containing protein</fullName>
    </recommendedName>
</protein>
<feature type="domain" description="DnaJ homologue subfamily C member 28 conserved" evidence="2">
    <location>
        <begin position="8"/>
        <end position="74"/>
    </location>
</feature>
<feature type="compositionally biased region" description="Basic and acidic residues" evidence="1">
    <location>
        <begin position="26"/>
        <end position="42"/>
    </location>
</feature>
<organism evidence="3 4">
    <name type="scientific">Alloyangia pacifica</name>
    <dbReference type="NCBI Taxonomy" id="311180"/>
    <lineage>
        <taxon>Bacteria</taxon>
        <taxon>Pseudomonadati</taxon>
        <taxon>Pseudomonadota</taxon>
        <taxon>Alphaproteobacteria</taxon>
        <taxon>Rhodobacterales</taxon>
        <taxon>Roseobacteraceae</taxon>
        <taxon>Alloyangia</taxon>
    </lineage>
</organism>
<evidence type="ECO:0000259" key="2">
    <source>
        <dbReference type="Pfam" id="PF09350"/>
    </source>
</evidence>
<reference evidence="4" key="1">
    <citation type="submission" date="2016-10" db="EMBL/GenBank/DDBJ databases">
        <authorList>
            <person name="Varghese N."/>
            <person name="Submissions S."/>
        </authorList>
    </citation>
    <scope>NUCLEOTIDE SEQUENCE [LARGE SCALE GENOMIC DNA]</scope>
    <source>
        <strain evidence="4">DSM 26894</strain>
    </source>
</reference>
<dbReference type="Proteomes" id="UP000199392">
    <property type="component" value="Unassembled WGS sequence"/>
</dbReference>
<dbReference type="RefSeq" id="WP_092420765.1">
    <property type="nucleotide sequence ID" value="NZ_FNCL01000002.1"/>
</dbReference>
<dbReference type="InterPro" id="IPR052573">
    <property type="entry name" value="DnaJ_C_subfamily_28"/>
</dbReference>
<dbReference type="Pfam" id="PF09350">
    <property type="entry name" value="DJC28_CD"/>
    <property type="match status" value="1"/>
</dbReference>
<accession>A0A1I6P6R2</accession>
<keyword evidence="4" id="KW-1185">Reference proteome</keyword>
<name>A0A1I6P6R2_9RHOB</name>
<dbReference type="AlphaFoldDB" id="A0A1I6P6R2"/>
<dbReference type="OrthoDB" id="8448455at2"/>
<sequence>MSWLSRLTERRILKSLAEGRLQGLEGEGKPLPERSGEAHLDPGEAMGFRIMAEAGALPEEITLKKQVAAQQQMMAGLTDPAARKAAMARLAELQMKQSMAEEARRRFLRD</sequence>
<dbReference type="STRING" id="311180.SAMN04488050_101349"/>
<dbReference type="InterPro" id="IPR018961">
    <property type="entry name" value="DnaJ_homolog_subfam-C_membr-28"/>
</dbReference>
<evidence type="ECO:0000313" key="3">
    <source>
        <dbReference type="EMBL" id="SFS35845.1"/>
    </source>
</evidence>
<evidence type="ECO:0000313" key="4">
    <source>
        <dbReference type="Proteomes" id="UP000199392"/>
    </source>
</evidence>
<dbReference type="EMBL" id="FOZW01000001">
    <property type="protein sequence ID" value="SFS35845.1"/>
    <property type="molecule type" value="Genomic_DNA"/>
</dbReference>
<proteinExistence type="predicted"/>